<dbReference type="PANTHER" id="PTHR36470">
    <property type="entry name" value="IZUMO SPERM-EGG FUSION PROTEIN 3"/>
    <property type="match status" value="1"/>
</dbReference>
<evidence type="ECO:0000313" key="6">
    <source>
        <dbReference type="RefSeq" id="XP_030050819.1"/>
    </source>
</evidence>
<dbReference type="InParanoid" id="A0A6P7XKJ4"/>
<dbReference type="InterPro" id="IPR029389">
    <property type="entry name" value="IZUMO"/>
</dbReference>
<gene>
    <name evidence="6" type="primary">IZUMO3</name>
</gene>
<sequence length="227" mass="25670">MSTDAPVMAVNLWVLALLGLSIPGTPGQLNLTSSGLFGCDRKFVTALEHLLDKVVPPNVPGRNELCTYQLKGMLDIYPTYFKKKYQRILDVRSVMALKSTLTSKLQDIKTRPWKGVNIFQLHMLGLKGSMKELVRIALDKFFNLACSEDCTVIEGPVLDCWSCLRVRGHCFDGAVCAEEDSLEAEKREVYLYLFFVCESVGLASILLLYYFCVYHKRRMQDIKGRSP</sequence>
<keyword evidence="3" id="KW-1133">Transmembrane helix</keyword>
<reference evidence="6" key="1">
    <citation type="submission" date="2025-08" db="UniProtKB">
        <authorList>
            <consortium name="RefSeq"/>
        </authorList>
    </citation>
    <scope>IDENTIFICATION</scope>
</reference>
<protein>
    <submittedName>
        <fullName evidence="6">Izumo sperm-egg fusion protein 3</fullName>
    </submittedName>
</protein>
<keyword evidence="3" id="KW-0472">Membrane</keyword>
<dbReference type="GeneID" id="115464597"/>
<evidence type="ECO:0000256" key="2">
    <source>
        <dbReference type="ARBA" id="ARBA00022729"/>
    </source>
</evidence>
<dbReference type="CTD" id="100129669"/>
<evidence type="ECO:0000256" key="1">
    <source>
        <dbReference type="ARBA" id="ARBA00009633"/>
    </source>
</evidence>
<evidence type="ECO:0000313" key="5">
    <source>
        <dbReference type="Proteomes" id="UP000515156"/>
    </source>
</evidence>
<keyword evidence="2 4" id="KW-0732">Signal</keyword>
<accession>A0A6P7XKJ4</accession>
<dbReference type="OrthoDB" id="9892356at2759"/>
<dbReference type="Pfam" id="PF15005">
    <property type="entry name" value="IZUMO"/>
    <property type="match status" value="1"/>
</dbReference>
<comment type="similarity">
    <text evidence="1">Belongs to the Izumo family.</text>
</comment>
<dbReference type="PANTHER" id="PTHR36470:SF1">
    <property type="entry name" value="IZUMO SPERM-EGG FUSION PROTEIN 3"/>
    <property type="match status" value="1"/>
</dbReference>
<name>A0A6P7XKJ4_9AMPH</name>
<evidence type="ECO:0000256" key="3">
    <source>
        <dbReference type="SAM" id="Phobius"/>
    </source>
</evidence>
<dbReference type="KEGG" id="muo:115464597"/>
<feature type="chain" id="PRO_5028155184" evidence="4">
    <location>
        <begin position="28"/>
        <end position="227"/>
    </location>
</feature>
<proteinExistence type="inferred from homology"/>
<evidence type="ECO:0000256" key="4">
    <source>
        <dbReference type="SAM" id="SignalP"/>
    </source>
</evidence>
<dbReference type="AlphaFoldDB" id="A0A6P7XKJ4"/>
<organism evidence="5 6">
    <name type="scientific">Microcaecilia unicolor</name>
    <dbReference type="NCBI Taxonomy" id="1415580"/>
    <lineage>
        <taxon>Eukaryota</taxon>
        <taxon>Metazoa</taxon>
        <taxon>Chordata</taxon>
        <taxon>Craniata</taxon>
        <taxon>Vertebrata</taxon>
        <taxon>Euteleostomi</taxon>
        <taxon>Amphibia</taxon>
        <taxon>Gymnophiona</taxon>
        <taxon>Siphonopidae</taxon>
        <taxon>Microcaecilia</taxon>
    </lineage>
</organism>
<keyword evidence="3" id="KW-0812">Transmembrane</keyword>
<feature type="signal peptide" evidence="4">
    <location>
        <begin position="1"/>
        <end position="27"/>
    </location>
</feature>
<dbReference type="Proteomes" id="UP000515156">
    <property type="component" value="Chromosome 3"/>
</dbReference>
<feature type="transmembrane region" description="Helical" evidence="3">
    <location>
        <begin position="189"/>
        <end position="213"/>
    </location>
</feature>
<keyword evidence="5" id="KW-1185">Reference proteome</keyword>
<dbReference type="RefSeq" id="XP_030050819.1">
    <property type="nucleotide sequence ID" value="XM_030194959.1"/>
</dbReference>